<organism evidence="3">
    <name type="scientific">marine metagenome</name>
    <dbReference type="NCBI Taxonomy" id="408172"/>
    <lineage>
        <taxon>unclassified sequences</taxon>
        <taxon>metagenomes</taxon>
        <taxon>ecological metagenomes</taxon>
    </lineage>
</organism>
<feature type="domain" description="DUF2241" evidence="1">
    <location>
        <begin position="2"/>
        <end position="72"/>
    </location>
</feature>
<evidence type="ECO:0000259" key="1">
    <source>
        <dbReference type="Pfam" id="PF10000"/>
    </source>
</evidence>
<reference evidence="3" key="1">
    <citation type="submission" date="2018-05" db="EMBL/GenBank/DDBJ databases">
        <authorList>
            <person name="Lanie J.A."/>
            <person name="Ng W.-L."/>
            <person name="Kazmierczak K.M."/>
            <person name="Andrzejewski T.M."/>
            <person name="Davidsen T.M."/>
            <person name="Wayne K.J."/>
            <person name="Tettelin H."/>
            <person name="Glass J.I."/>
            <person name="Rusch D."/>
            <person name="Podicherti R."/>
            <person name="Tsui H.-C.T."/>
            <person name="Winkler M.E."/>
        </authorList>
    </citation>
    <scope>NUCLEOTIDE SEQUENCE</scope>
</reference>
<dbReference type="PANTHER" id="PTHR39199:SF1">
    <property type="entry name" value="BLR5128 PROTEIN"/>
    <property type="match status" value="1"/>
</dbReference>
<gene>
    <name evidence="3" type="ORF">METZ01_LOCUS73890</name>
</gene>
<proteinExistence type="predicted"/>
<accession>A0A381TYC9</accession>
<dbReference type="Pfam" id="PF10000">
    <property type="entry name" value="ACT_3"/>
    <property type="match status" value="1"/>
</dbReference>
<dbReference type="Pfam" id="PF13840">
    <property type="entry name" value="ACT_7"/>
    <property type="match status" value="1"/>
</dbReference>
<name>A0A381TYC9_9ZZZZ</name>
<dbReference type="SUPFAM" id="SSF55021">
    <property type="entry name" value="ACT-like"/>
    <property type="match status" value="2"/>
</dbReference>
<feature type="domain" description="CASTOR ACT" evidence="2">
    <location>
        <begin position="74"/>
        <end position="129"/>
    </location>
</feature>
<dbReference type="InterPro" id="IPR018717">
    <property type="entry name" value="DUF2241"/>
</dbReference>
<evidence type="ECO:0008006" key="4">
    <source>
        <dbReference type="Google" id="ProtNLM"/>
    </source>
</evidence>
<sequence length="132" mass="14339">MSGETDLDKLLSLMQPRLIEGEYVFCSVPDSKYGDFAELNPLASYQEAEGLSLLLNRDKADGAGLRYDSVFKGISLSIHSNLNAVGFAAAVSYKLASNGISANIIAAHYHDHVFVPVKRAEFALRLLTEFAA</sequence>
<protein>
    <recommendedName>
        <fullName evidence="4">CASTOR ACT domain-containing protein</fullName>
    </recommendedName>
</protein>
<dbReference type="InterPro" id="IPR045865">
    <property type="entry name" value="ACT-like_dom_sf"/>
</dbReference>
<evidence type="ECO:0000259" key="2">
    <source>
        <dbReference type="Pfam" id="PF13840"/>
    </source>
</evidence>
<dbReference type="InterPro" id="IPR027795">
    <property type="entry name" value="CASTOR_ACT_dom"/>
</dbReference>
<dbReference type="AlphaFoldDB" id="A0A381TYC9"/>
<dbReference type="EMBL" id="UINC01005391">
    <property type="protein sequence ID" value="SVA21036.1"/>
    <property type="molecule type" value="Genomic_DNA"/>
</dbReference>
<dbReference type="Gene3D" id="3.30.2130.10">
    <property type="entry name" value="VC0802-like"/>
    <property type="match status" value="1"/>
</dbReference>
<evidence type="ECO:0000313" key="3">
    <source>
        <dbReference type="EMBL" id="SVA21036.1"/>
    </source>
</evidence>
<dbReference type="PANTHER" id="PTHR39199">
    <property type="entry name" value="BLR5128 PROTEIN"/>
    <property type="match status" value="1"/>
</dbReference>